<feature type="compositionally biased region" description="Low complexity" evidence="1">
    <location>
        <begin position="481"/>
        <end position="493"/>
    </location>
</feature>
<dbReference type="EMBL" id="CAUYUJ010014576">
    <property type="protein sequence ID" value="CAK0843405.1"/>
    <property type="molecule type" value="Genomic_DNA"/>
</dbReference>
<dbReference type="InterPro" id="IPR002164">
    <property type="entry name" value="NAP_family"/>
</dbReference>
<evidence type="ECO:0000313" key="3">
    <source>
        <dbReference type="Proteomes" id="UP001189429"/>
    </source>
</evidence>
<dbReference type="Proteomes" id="UP001189429">
    <property type="component" value="Unassembled WGS sequence"/>
</dbReference>
<feature type="region of interest" description="Disordered" evidence="1">
    <location>
        <begin position="519"/>
        <end position="545"/>
    </location>
</feature>
<dbReference type="Pfam" id="PF00956">
    <property type="entry name" value="NAP"/>
    <property type="match status" value="1"/>
</dbReference>
<gene>
    <name evidence="2" type="ORF">PCOR1329_LOCUS37754</name>
</gene>
<reference evidence="2" key="1">
    <citation type="submission" date="2023-10" db="EMBL/GenBank/DDBJ databases">
        <authorList>
            <person name="Chen Y."/>
            <person name="Shah S."/>
            <person name="Dougan E. K."/>
            <person name="Thang M."/>
            <person name="Chan C."/>
        </authorList>
    </citation>
    <scope>NUCLEOTIDE SEQUENCE [LARGE SCALE GENOMIC DNA]</scope>
</reference>
<evidence type="ECO:0000256" key="1">
    <source>
        <dbReference type="SAM" id="MobiDB-lite"/>
    </source>
</evidence>
<keyword evidence="3" id="KW-1185">Reference proteome</keyword>
<feature type="region of interest" description="Disordered" evidence="1">
    <location>
        <begin position="1386"/>
        <end position="1464"/>
    </location>
</feature>
<name>A0ABN9TCU3_9DINO</name>
<dbReference type="Gene3D" id="3.30.1120.90">
    <property type="entry name" value="Nucleosome assembly protein"/>
    <property type="match status" value="1"/>
</dbReference>
<feature type="region of interest" description="Disordered" evidence="1">
    <location>
        <begin position="379"/>
        <end position="408"/>
    </location>
</feature>
<evidence type="ECO:0000313" key="2">
    <source>
        <dbReference type="EMBL" id="CAK0843405.1"/>
    </source>
</evidence>
<feature type="compositionally biased region" description="Basic and acidic residues" evidence="1">
    <location>
        <begin position="1422"/>
        <end position="1432"/>
    </location>
</feature>
<comment type="caution">
    <text evidence="2">The sequence shown here is derived from an EMBL/GenBank/DDBJ whole genome shotgun (WGS) entry which is preliminary data.</text>
</comment>
<sequence length="1464" mass="159619">MTYKQFAAKIKNDEAFKMRAKIAREAQNALKDVASPADLAAGSKVCLAQPRESAGTKTMLGVRLSRKGELIQGKSTSLKVGDATFTAKQLGLESTYVEMPDCGFGQEMKGWLIGSSGEQNMQVEVFYQTAAGDGEGTPNDHPTMDHVGALRPRPPPKPPPESIVVIAAQTAKAVATPKAPVQAKPEGPEVGHGDAAAEKAAEDPDERSAKRQRLEPLQEADADGSTGVDWVQQPLGVLGFGADLPDSTELPTWWGSVAAAHRHIEEEYNRGFEAYFSARVAWRAFADAMRAAGQDEELTIAEGLYKEMWETRVDQAVESKQQALDGALIRDVSVLAVNSLMSESAVHRTSVSEASVLDVLQGKAPTMGDLVARAARTDKKRLSRRTGGTGDGAIDLEGDNDAQESHEHGVEQRLGLSKKAKVEHELGQDSECQLEKATPSFVEVILHESEVLHCSVLPDEDNEPLPDDGDGDDAVSVTSKVTVATTAGRRSTGTGSGKKLRRRPPNYWIEKLSLRSATQHGYDKRDSMRAEESKVKEATGPLSGDADRLGQHLSNVYQLAKLQKALVVDEPDVDTIARMRLAGRLGLDLLPDTLVGVCMRAARTCSREIIGTDTLNDEFIKRLCCISLPWAAEGVTFKVGEPSIGTLWPLLPSPMISEAVVKWLIDDTLAPAVCSYDAQVNHARLVGIATAIDAAFEDIPADIAVSKPILHVVDSVTTSARAIIVVLNPSISNDTMPEYFDDVITVDKQSNRAAPTVACNVGLKTKANQQLALRFEDFATKGTMWRQKAPEIKRALATIQQLPTTDLDGATTAIAALADLHGKYANVLPDNTFENAIAAAIRLVKGIHESISAVSDGVATLQRASKLFMDVGLLAPLNVDMDTLVHDARQRAQLAAAKQQASNMQARFEDMVATWGDTTCDIDAFVAILQQQGQVPTTQGGAKIADLANDLMLKASIELWVENASEDKFTSCFALCSALHRYLSKAAAAENVLLCEWAKSTRKLSEKLEYLSKATEQSERNWPEEERLLIALAHSQRSLVTKTSGKSLSAPLAVINLMTNVSRFLEKLSTEHIDRLREKHEPLVKKTKEYTYFDRPYYDGVDVDGDCWEEFVEKSNNALMRLDSSSIDSRVEELKRATMQLDNIQHALQSKDGQWKDISDVITHAISINCQLKFMAKVKSSEKTEWRSAAFSCVTELQQHGISKESLPKIVLRRLTNAMKMKGGLAAKARRLSCVSASDLCVLVFAALAARREFHSIGQVVKKKVKGGGAKKEKQKAKGGKEETRHAPLRAAVLSWRPGRSLGAFFDDPSNLQQEPRNSFFRVFFKSFKEDGPVPDDIDLEAMGLGEEDDDDDQQIMEMIMDNDHDMGCAVRDNIIPYAVRWYTGEAAPDMDDDDEDEEEEMDEDDEEEDDEEDDDDDEDEVPKKGGKKDPKGSAGPKKKGGGADGAGAAAAGGEAGKEDCKQQ</sequence>
<feature type="compositionally biased region" description="Acidic residues" evidence="1">
    <location>
        <begin position="1389"/>
        <end position="1421"/>
    </location>
</feature>
<feature type="region of interest" description="Disordered" evidence="1">
    <location>
        <begin position="1266"/>
        <end position="1285"/>
    </location>
</feature>
<feature type="compositionally biased region" description="Basic and acidic residues" evidence="1">
    <location>
        <begin position="186"/>
        <end position="216"/>
    </location>
</feature>
<feature type="region of interest" description="Disordered" evidence="1">
    <location>
        <begin position="481"/>
        <end position="502"/>
    </location>
</feature>
<accession>A0ABN9TCU3</accession>
<feature type="compositionally biased region" description="Basic and acidic residues" evidence="1">
    <location>
        <begin position="521"/>
        <end position="537"/>
    </location>
</feature>
<feature type="region of interest" description="Disordered" evidence="1">
    <location>
        <begin position="176"/>
        <end position="228"/>
    </location>
</feature>
<organism evidence="2 3">
    <name type="scientific">Prorocentrum cordatum</name>
    <dbReference type="NCBI Taxonomy" id="2364126"/>
    <lineage>
        <taxon>Eukaryota</taxon>
        <taxon>Sar</taxon>
        <taxon>Alveolata</taxon>
        <taxon>Dinophyceae</taxon>
        <taxon>Prorocentrales</taxon>
        <taxon>Prorocentraceae</taxon>
        <taxon>Prorocentrum</taxon>
    </lineage>
</organism>
<protein>
    <submittedName>
        <fullName evidence="2">Uncharacterized protein</fullName>
    </submittedName>
</protein>
<proteinExistence type="predicted"/>